<evidence type="ECO:0000256" key="5">
    <source>
        <dbReference type="ARBA" id="ARBA00023098"/>
    </source>
</evidence>
<evidence type="ECO:0000256" key="6">
    <source>
        <dbReference type="ARBA" id="ARBA00023209"/>
    </source>
</evidence>
<evidence type="ECO:0000313" key="12">
    <source>
        <dbReference type="Proteomes" id="UP001622612"/>
    </source>
</evidence>
<dbReference type="HAMAP" id="MF_00019">
    <property type="entry name" value="PlsX"/>
    <property type="match status" value="1"/>
</dbReference>
<dbReference type="PIRSF" id="PIRSF002465">
    <property type="entry name" value="Phsphlp_syn_PlsX"/>
    <property type="match status" value="1"/>
</dbReference>
<dbReference type="Pfam" id="PF02504">
    <property type="entry name" value="FA_synthesis"/>
    <property type="match status" value="1"/>
</dbReference>
<dbReference type="EMBL" id="CP088155">
    <property type="protein sequence ID" value="WYM97348.1"/>
    <property type="molecule type" value="Genomic_DNA"/>
</dbReference>
<keyword evidence="7 10" id="KW-1208">Phospholipid metabolism</keyword>
<sequence length="338" mass="37785">MKKIIFDLLNNDGGELEAIKAAKKFAIENPNYYLILVGNEKNITSIIDINKVKNIEIFQSDSITHKVDNFRELLRQKSSMLDSFDLIETKNADGLLSSGDSGAFISIATLKIKRLNGVSRPAFMPIIPSILNSNFFLLDVGANLEIKPNYLFEWAIIANIFYSTLYGNKVNNFGILNIGTEDYKGLPILKEANELIKNQAKKIGFNYKGFVEPSDLIEGKVNVALSDGYAGNIFLKTLESSFMNFGKLFKNILLLNLKNKIAGLLIKKDLIKLKKKFDYRNTGGAFIVGLEKVIVKAHGRSDEIAFYNALNQIKIALENNIVDIIKNKLDSFNGGKNE</sequence>
<comment type="catalytic activity">
    <reaction evidence="1 10">
        <text>a fatty acyl-[ACP] + phosphate = an acyl phosphate + holo-[ACP]</text>
        <dbReference type="Rhea" id="RHEA:42292"/>
        <dbReference type="Rhea" id="RHEA-COMP:9685"/>
        <dbReference type="Rhea" id="RHEA-COMP:14125"/>
        <dbReference type="ChEBI" id="CHEBI:43474"/>
        <dbReference type="ChEBI" id="CHEBI:59918"/>
        <dbReference type="ChEBI" id="CHEBI:64479"/>
        <dbReference type="ChEBI" id="CHEBI:138651"/>
        <dbReference type="EC" id="2.3.1.274"/>
    </reaction>
</comment>
<organism evidence="11 12">
    <name type="scientific">Metamycoplasma faucium</name>
    <dbReference type="NCBI Taxonomy" id="56142"/>
    <lineage>
        <taxon>Bacteria</taxon>
        <taxon>Bacillati</taxon>
        <taxon>Mycoplasmatota</taxon>
        <taxon>Mycoplasmoidales</taxon>
        <taxon>Metamycoplasmataceae</taxon>
        <taxon>Metamycoplasma</taxon>
    </lineage>
</organism>
<evidence type="ECO:0000256" key="1">
    <source>
        <dbReference type="ARBA" id="ARBA00001232"/>
    </source>
</evidence>
<keyword evidence="4 10" id="KW-0808">Transferase</keyword>
<gene>
    <name evidence="10 11" type="primary">plsX</name>
    <name evidence="11" type="ORF">LQ356_00420</name>
</gene>
<comment type="pathway">
    <text evidence="10">Lipid metabolism; phospholipid metabolism.</text>
</comment>
<keyword evidence="3 10" id="KW-0444">Lipid biosynthesis</keyword>
<evidence type="ECO:0000313" key="11">
    <source>
        <dbReference type="EMBL" id="WYM97348.1"/>
    </source>
</evidence>
<dbReference type="Gene3D" id="3.40.718.10">
    <property type="entry name" value="Isopropylmalate Dehydrogenase"/>
    <property type="match status" value="1"/>
</dbReference>
<keyword evidence="2 10" id="KW-0963">Cytoplasm</keyword>
<dbReference type="GO" id="GO:0043811">
    <property type="term" value="F:phosphate:acyl-[acyl carrier protein] acyltransferase activity"/>
    <property type="evidence" value="ECO:0007669"/>
    <property type="project" value="UniProtKB-EC"/>
</dbReference>
<keyword evidence="5 10" id="KW-0443">Lipid metabolism</keyword>
<dbReference type="InterPro" id="IPR003664">
    <property type="entry name" value="FA_synthesis"/>
</dbReference>
<evidence type="ECO:0000256" key="2">
    <source>
        <dbReference type="ARBA" id="ARBA00022490"/>
    </source>
</evidence>
<evidence type="ECO:0000256" key="4">
    <source>
        <dbReference type="ARBA" id="ARBA00022679"/>
    </source>
</evidence>
<protein>
    <recommendedName>
        <fullName evidence="8 10">Phosphate acyltransferase</fullName>
        <ecNumber evidence="8 10">2.3.1.274</ecNumber>
    </recommendedName>
    <alternativeName>
        <fullName evidence="10">Acyl-ACP phosphotransacylase</fullName>
    </alternativeName>
    <alternativeName>
        <fullName evidence="10">Acyl-[acyl-carrier-protein]--phosphate acyltransferase</fullName>
    </alternativeName>
    <alternativeName>
        <fullName evidence="10">Phosphate-acyl-ACP acyltransferase</fullName>
    </alternativeName>
</protein>
<evidence type="ECO:0000256" key="3">
    <source>
        <dbReference type="ARBA" id="ARBA00022516"/>
    </source>
</evidence>
<name>A0ABZ2TQA7_9BACT</name>
<comment type="subcellular location">
    <subcellularLocation>
        <location evidence="10">Cytoplasm</location>
    </subcellularLocation>
    <text evidence="10">Associated with the membrane possibly through PlsY.</text>
</comment>
<dbReference type="InterPro" id="IPR012281">
    <property type="entry name" value="Phospholipid_synth_PlsX-like"/>
</dbReference>
<accession>A0ABZ2TQA7</accession>
<proteinExistence type="inferred from homology"/>
<comment type="function">
    <text evidence="10">Catalyzes the reversible formation of acyl-phosphate (acyl-PO(4)) from acyl-[acyl-carrier-protein] (acyl-ACP). This enzyme utilizes acyl-ACP as fatty acyl donor, but not acyl-CoA.</text>
</comment>
<evidence type="ECO:0000256" key="9">
    <source>
        <dbReference type="ARBA" id="ARBA00046608"/>
    </source>
</evidence>
<dbReference type="RefSeq" id="WP_405311752.1">
    <property type="nucleotide sequence ID" value="NZ_CP088155.1"/>
</dbReference>
<reference evidence="11" key="1">
    <citation type="submission" date="2021-11" db="EMBL/GenBank/DDBJ databases">
        <title>The first genome sequence of unculturable Mycoplasma faucium obtained by de novo assembly of metagenomic reads.</title>
        <authorList>
            <person name="Sabat A.J."/>
            <person name="Bathoorn E."/>
            <person name="Akkerboom V."/>
            <person name="Friedrich A.W."/>
        </authorList>
    </citation>
    <scope>NUCLEOTIDE SEQUENCE [LARGE SCALE GENOMIC DNA]</scope>
    <source>
        <strain evidence="11">UMCG-MFM1</strain>
    </source>
</reference>
<dbReference type="SUPFAM" id="SSF53659">
    <property type="entry name" value="Isocitrate/Isopropylmalate dehydrogenase-like"/>
    <property type="match status" value="1"/>
</dbReference>
<evidence type="ECO:0000256" key="8">
    <source>
        <dbReference type="ARBA" id="ARBA00024069"/>
    </source>
</evidence>
<dbReference type="PANTHER" id="PTHR30100">
    <property type="entry name" value="FATTY ACID/PHOSPHOLIPID SYNTHESIS PROTEIN PLSX"/>
    <property type="match status" value="1"/>
</dbReference>
<keyword evidence="11" id="KW-0012">Acyltransferase</keyword>
<comment type="subunit">
    <text evidence="9 10">Homodimer. Probably interacts with PlsY.</text>
</comment>
<keyword evidence="12" id="KW-1185">Reference proteome</keyword>
<evidence type="ECO:0000256" key="7">
    <source>
        <dbReference type="ARBA" id="ARBA00023264"/>
    </source>
</evidence>
<evidence type="ECO:0000256" key="10">
    <source>
        <dbReference type="HAMAP-Rule" id="MF_00019"/>
    </source>
</evidence>
<comment type="similarity">
    <text evidence="10">Belongs to the PlsX family.</text>
</comment>
<dbReference type="PANTHER" id="PTHR30100:SF1">
    <property type="entry name" value="PHOSPHATE ACYLTRANSFERASE"/>
    <property type="match status" value="1"/>
</dbReference>
<keyword evidence="6 10" id="KW-0594">Phospholipid biosynthesis</keyword>
<dbReference type="NCBIfam" id="TIGR00182">
    <property type="entry name" value="plsX"/>
    <property type="match status" value="1"/>
</dbReference>
<dbReference type="Proteomes" id="UP001622612">
    <property type="component" value="Chromosome"/>
</dbReference>
<dbReference type="EC" id="2.3.1.274" evidence="8 10"/>